<reference evidence="2" key="2">
    <citation type="submission" date="2023-05" db="EMBL/GenBank/DDBJ databases">
        <authorList>
            <consortium name="Lawrence Berkeley National Laboratory"/>
            <person name="Steindorff A."/>
            <person name="Hensen N."/>
            <person name="Bonometti L."/>
            <person name="Westerberg I."/>
            <person name="Brannstrom I.O."/>
            <person name="Guillou S."/>
            <person name="Cros-Aarteil S."/>
            <person name="Calhoun S."/>
            <person name="Haridas S."/>
            <person name="Kuo A."/>
            <person name="Mondo S."/>
            <person name="Pangilinan J."/>
            <person name="Riley R."/>
            <person name="Labutti K."/>
            <person name="Andreopoulos B."/>
            <person name="Lipzen A."/>
            <person name="Chen C."/>
            <person name="Yanf M."/>
            <person name="Daum C."/>
            <person name="Ng V."/>
            <person name="Clum A."/>
            <person name="Ohm R."/>
            <person name="Martin F."/>
            <person name="Silar P."/>
            <person name="Natvig D."/>
            <person name="Lalanne C."/>
            <person name="Gautier V."/>
            <person name="Ament-Velasquez S.L."/>
            <person name="Kruys A."/>
            <person name="Hutchinson M.I."/>
            <person name="Powell A.J."/>
            <person name="Barry K."/>
            <person name="Miller A.N."/>
            <person name="Grigoriev I.V."/>
            <person name="Debuchy R."/>
            <person name="Gladieux P."/>
            <person name="Thoren M.H."/>
            <person name="Johannesson H."/>
        </authorList>
    </citation>
    <scope>NUCLEOTIDE SEQUENCE</scope>
    <source>
        <strain evidence="2">CBS 508.74</strain>
    </source>
</reference>
<gene>
    <name evidence="2" type="ORF">N656DRAFT_548777</name>
</gene>
<protein>
    <submittedName>
        <fullName evidence="2">Uncharacterized protein</fullName>
    </submittedName>
</protein>
<evidence type="ECO:0000313" key="3">
    <source>
        <dbReference type="Proteomes" id="UP001302812"/>
    </source>
</evidence>
<sequence>MEDASRRPPEVKLNGAKESPRGMDYTCRCVVTFAVVHQETISIWAGGLVGEVHRYLGPETAAGGYRRGMLLGLREYGGAEMVLYGATGGASVCRCASLFTFRMLLASMIECTTRTSVHKVTTQCGMERSNKTLNNRTRKPPCRNGDPSM</sequence>
<dbReference type="EMBL" id="MU853336">
    <property type="protein sequence ID" value="KAK4114810.1"/>
    <property type="molecule type" value="Genomic_DNA"/>
</dbReference>
<proteinExistence type="predicted"/>
<feature type="region of interest" description="Disordered" evidence="1">
    <location>
        <begin position="128"/>
        <end position="149"/>
    </location>
</feature>
<organism evidence="2 3">
    <name type="scientific">Canariomyces notabilis</name>
    <dbReference type="NCBI Taxonomy" id="2074819"/>
    <lineage>
        <taxon>Eukaryota</taxon>
        <taxon>Fungi</taxon>
        <taxon>Dikarya</taxon>
        <taxon>Ascomycota</taxon>
        <taxon>Pezizomycotina</taxon>
        <taxon>Sordariomycetes</taxon>
        <taxon>Sordariomycetidae</taxon>
        <taxon>Sordariales</taxon>
        <taxon>Chaetomiaceae</taxon>
        <taxon>Canariomyces</taxon>
    </lineage>
</organism>
<dbReference type="AlphaFoldDB" id="A0AAN6TI21"/>
<name>A0AAN6TI21_9PEZI</name>
<keyword evidence="3" id="KW-1185">Reference proteome</keyword>
<evidence type="ECO:0000313" key="2">
    <source>
        <dbReference type="EMBL" id="KAK4114810.1"/>
    </source>
</evidence>
<dbReference type="Proteomes" id="UP001302812">
    <property type="component" value="Unassembled WGS sequence"/>
</dbReference>
<dbReference type="RefSeq" id="XP_064672380.1">
    <property type="nucleotide sequence ID" value="XM_064810042.1"/>
</dbReference>
<reference evidence="2" key="1">
    <citation type="journal article" date="2023" name="Mol. Phylogenet. Evol.">
        <title>Genome-scale phylogeny and comparative genomics of the fungal order Sordariales.</title>
        <authorList>
            <person name="Hensen N."/>
            <person name="Bonometti L."/>
            <person name="Westerberg I."/>
            <person name="Brannstrom I.O."/>
            <person name="Guillou S."/>
            <person name="Cros-Aarteil S."/>
            <person name="Calhoun S."/>
            <person name="Haridas S."/>
            <person name="Kuo A."/>
            <person name="Mondo S."/>
            <person name="Pangilinan J."/>
            <person name="Riley R."/>
            <person name="LaButti K."/>
            <person name="Andreopoulos B."/>
            <person name="Lipzen A."/>
            <person name="Chen C."/>
            <person name="Yan M."/>
            <person name="Daum C."/>
            <person name="Ng V."/>
            <person name="Clum A."/>
            <person name="Steindorff A."/>
            <person name="Ohm R.A."/>
            <person name="Martin F."/>
            <person name="Silar P."/>
            <person name="Natvig D.O."/>
            <person name="Lalanne C."/>
            <person name="Gautier V."/>
            <person name="Ament-Velasquez S.L."/>
            <person name="Kruys A."/>
            <person name="Hutchinson M.I."/>
            <person name="Powell A.J."/>
            <person name="Barry K."/>
            <person name="Miller A.N."/>
            <person name="Grigoriev I.V."/>
            <person name="Debuchy R."/>
            <person name="Gladieux P."/>
            <person name="Hiltunen Thoren M."/>
            <person name="Johannesson H."/>
        </authorList>
    </citation>
    <scope>NUCLEOTIDE SEQUENCE</scope>
    <source>
        <strain evidence="2">CBS 508.74</strain>
    </source>
</reference>
<evidence type="ECO:0000256" key="1">
    <source>
        <dbReference type="SAM" id="MobiDB-lite"/>
    </source>
</evidence>
<comment type="caution">
    <text evidence="2">The sequence shown here is derived from an EMBL/GenBank/DDBJ whole genome shotgun (WGS) entry which is preliminary data.</text>
</comment>
<dbReference type="GeneID" id="89934166"/>
<accession>A0AAN6TI21</accession>